<dbReference type="PANTHER" id="PTHR45228:SF9">
    <property type="entry name" value="3'3'-CGAMP-SPECIFIC PHOSPHODIESTERASE 2"/>
    <property type="match status" value="1"/>
</dbReference>
<evidence type="ECO:0000259" key="1">
    <source>
        <dbReference type="PROSITE" id="PS51832"/>
    </source>
</evidence>
<dbReference type="Pfam" id="PF13487">
    <property type="entry name" value="HD_5"/>
    <property type="match status" value="1"/>
</dbReference>
<dbReference type="SMART" id="SM00471">
    <property type="entry name" value="HDc"/>
    <property type="match status" value="1"/>
</dbReference>
<dbReference type="RefSeq" id="WP_406788834.1">
    <property type="nucleotide sequence ID" value="NZ_JBJIAA010000015.1"/>
</dbReference>
<reference evidence="2 3" key="1">
    <citation type="submission" date="2024-11" db="EMBL/GenBank/DDBJ databases">
        <authorList>
            <person name="Heng Y.C."/>
            <person name="Lim A.C.H."/>
            <person name="Lee J.K.Y."/>
            <person name="Kittelmann S."/>
        </authorList>
    </citation>
    <scope>NUCLEOTIDE SEQUENCE [LARGE SCALE GENOMIC DNA]</scope>
    <source>
        <strain evidence="2 3">WILCCON 0114</strain>
    </source>
</reference>
<sequence>MYKNSKTKYLKILILSDYNINQDYLLKILSHIKFNNMYLETTSLNLIEDCKKFISSNPDTALSIIDLDDDKDAAALKLEMINYIRNVLKNKTMRIILKGTFSEKNTSTTYALKYNINGFINNEALDNDSVTTSILTCLRSFEDLYAMNKNRKGLEKIIKSSSTLFRTQSMKKLALMVLNQLSSIISSKTLSSFMITKSQNNFYFLCGTGKYGSNLIKNNIPSDIVEKLYDASSFRRNRYFDDYFIIFLGENQINQNIIYFEIPQPLSSITIDLIEIFCTNISAAINNMYLNEELETTEKELIFTLGEISEARSRETGHHVKRVAEYSKILALNYGLSHKEAELIRMASPMHDVGKLAIPDSILNKPAKLTNEEFEIMKTHSRIGYEMLKKSNKRLMKSASIIALEHHEKYNGTGYPYGLSGEDIHLYGRITAVADVFDALGSDRVYKKAWELTKIINHFKEESGKHFDPKIVKIFFKSLEQILEIRDKFPDV</sequence>
<dbReference type="CDD" id="cd00077">
    <property type="entry name" value="HDc"/>
    <property type="match status" value="1"/>
</dbReference>
<name>A0ABW8TK32_9CLOT</name>
<dbReference type="Gene3D" id="1.10.3210.10">
    <property type="entry name" value="Hypothetical protein af1432"/>
    <property type="match status" value="1"/>
</dbReference>
<feature type="domain" description="HD-GYP" evidence="1">
    <location>
        <begin position="294"/>
        <end position="491"/>
    </location>
</feature>
<proteinExistence type="predicted"/>
<dbReference type="PROSITE" id="PS51832">
    <property type="entry name" value="HD_GYP"/>
    <property type="match status" value="1"/>
</dbReference>
<dbReference type="InterPro" id="IPR052020">
    <property type="entry name" value="Cyclic_di-GMP/3'3'-cGAMP_PDE"/>
</dbReference>
<keyword evidence="3" id="KW-1185">Reference proteome</keyword>
<comment type="caution">
    <text evidence="2">The sequence shown here is derived from an EMBL/GenBank/DDBJ whole genome shotgun (WGS) entry which is preliminary data.</text>
</comment>
<evidence type="ECO:0000313" key="2">
    <source>
        <dbReference type="EMBL" id="MFL0252187.1"/>
    </source>
</evidence>
<dbReference type="InterPro" id="IPR037522">
    <property type="entry name" value="HD_GYP_dom"/>
</dbReference>
<evidence type="ECO:0000313" key="3">
    <source>
        <dbReference type="Proteomes" id="UP001623592"/>
    </source>
</evidence>
<dbReference type="InterPro" id="IPR021800">
    <property type="entry name" value="DUF3369"/>
</dbReference>
<dbReference type="Pfam" id="PF11849">
    <property type="entry name" value="DUF3369"/>
    <property type="match status" value="1"/>
</dbReference>
<dbReference type="InterPro" id="IPR003607">
    <property type="entry name" value="HD/PDEase_dom"/>
</dbReference>
<dbReference type="PANTHER" id="PTHR45228">
    <property type="entry name" value="CYCLIC DI-GMP PHOSPHODIESTERASE TM_0186-RELATED"/>
    <property type="match status" value="1"/>
</dbReference>
<accession>A0ABW8TK32</accession>
<gene>
    <name evidence="2" type="ORF">ACJDT4_17375</name>
</gene>
<dbReference type="EMBL" id="JBJIAA010000015">
    <property type="protein sequence ID" value="MFL0252187.1"/>
    <property type="molecule type" value="Genomic_DNA"/>
</dbReference>
<dbReference type="SUPFAM" id="SSF109604">
    <property type="entry name" value="HD-domain/PDEase-like"/>
    <property type="match status" value="1"/>
</dbReference>
<protein>
    <submittedName>
        <fullName evidence="2">DUF3369 domain-containing protein</fullName>
    </submittedName>
</protein>
<dbReference type="Proteomes" id="UP001623592">
    <property type="component" value="Unassembled WGS sequence"/>
</dbReference>
<organism evidence="2 3">
    <name type="scientific">Clostridium neuense</name>
    <dbReference type="NCBI Taxonomy" id="1728934"/>
    <lineage>
        <taxon>Bacteria</taxon>
        <taxon>Bacillati</taxon>
        <taxon>Bacillota</taxon>
        <taxon>Clostridia</taxon>
        <taxon>Eubacteriales</taxon>
        <taxon>Clostridiaceae</taxon>
        <taxon>Clostridium</taxon>
    </lineage>
</organism>